<dbReference type="EMBL" id="KN847046">
    <property type="protein sequence ID" value="KIW22960.1"/>
    <property type="molecule type" value="Genomic_DNA"/>
</dbReference>
<protein>
    <submittedName>
        <fullName evidence="3">Uncharacterized protein</fullName>
    </submittedName>
</protein>
<feature type="compositionally biased region" description="Low complexity" evidence="1">
    <location>
        <begin position="830"/>
        <end position="840"/>
    </location>
</feature>
<dbReference type="Proteomes" id="UP000054466">
    <property type="component" value="Unassembled WGS sequence"/>
</dbReference>
<feature type="region of interest" description="Disordered" evidence="1">
    <location>
        <begin position="819"/>
        <end position="844"/>
    </location>
</feature>
<accession>A0A0D2BXB3</accession>
<keyword evidence="2" id="KW-0732">Signal</keyword>
<name>A0A0D2BXB3_9EURO</name>
<evidence type="ECO:0000313" key="3">
    <source>
        <dbReference type="EMBL" id="KIW22960.1"/>
    </source>
</evidence>
<keyword evidence="4" id="KW-1185">Reference proteome</keyword>
<dbReference type="GeneID" id="27350394"/>
<feature type="region of interest" description="Disordered" evidence="1">
    <location>
        <begin position="577"/>
        <end position="600"/>
    </location>
</feature>
<dbReference type="VEuPathDB" id="FungiDB:PV07_11200"/>
<feature type="region of interest" description="Disordered" evidence="1">
    <location>
        <begin position="677"/>
        <end position="702"/>
    </location>
</feature>
<feature type="compositionally biased region" description="Basic residues" evidence="1">
    <location>
        <begin position="577"/>
        <end position="592"/>
    </location>
</feature>
<proteinExistence type="predicted"/>
<evidence type="ECO:0000313" key="4">
    <source>
        <dbReference type="Proteomes" id="UP000054466"/>
    </source>
</evidence>
<sequence>MKVKIKGRPQATRLYLTVILCFLAGLLSAGPLQHTRSHTSVVSGWHHTPTSHHGFHAPTLTASKEVAIRPSHDLASFHSSVKPMSALERRDADMPLHSFALVCDDREWTAMCARIGYTCSTTGKLKYKQEDILCQDICKCINLNPAPKPCVVNKASSQCSVVDNMVLNATTGELLGDASEANILPNGTMDLTTAVAKRDTELSHDNALVCYDRTLTRLCQDSTHGYFCNANAVVKHTGKPEITCEQHCACVNIAPRPCFYYGKVYSCGVKDDTVFDTVNGTVLGKLSSAQVLEDGSLDLTPTKALAKRHDYALLCEDREHTAWCGSSYQYYCTAKGALKFKGTGEYWCEHSCVCINLKPSIQCFPNAALLTTCLLKGKMVYNENGTLLGDVNDAYVHPNGTLDFRKVVTRDLDVTSADPHQMICKSQQSSETSPFTGGLLYDKNLTMYCANHGYSCASDPTRASLTLTLQPGSKDIKKCDSACGCPSQTWKREGSEHDLVSHPSPTPGEVTIQDILLGCSSFDGLTKGTWSFNESLTQYCKNQGYTCAPVSGPVYELQHPQDIVKICQAGCSCPGAPRRRASAQSLRPKKTRASAEPRTNDIATAPAASSFDPFGVTCSSHSRYNESLTNHCRSEGYSCVALTGTVLRTLFHNGTDIPECTHSCRCPNPFAREAHSGHAEMSATGDEIPGSAAVAPPSGVPSQPSSRFTLNCGNAADGPSFCQQSDLGYFCAVNMTVMRTSTVQNQGVTWCDYYCSCIFKYPVPCVNEWNIPQCREMPDGTVRDASNMQIVLAYIEDVIILPNNSILLDRGQDGGFPFVVESHGGHRPGSNDTSDNSGDSPHWTDWPMNATANAWWNRTGQGHD</sequence>
<organism evidence="3 4">
    <name type="scientific">Cladophialophora immunda</name>
    <dbReference type="NCBI Taxonomy" id="569365"/>
    <lineage>
        <taxon>Eukaryota</taxon>
        <taxon>Fungi</taxon>
        <taxon>Dikarya</taxon>
        <taxon>Ascomycota</taxon>
        <taxon>Pezizomycotina</taxon>
        <taxon>Eurotiomycetes</taxon>
        <taxon>Chaetothyriomycetidae</taxon>
        <taxon>Chaetothyriales</taxon>
        <taxon>Herpotrichiellaceae</taxon>
        <taxon>Cladophialophora</taxon>
    </lineage>
</organism>
<dbReference type="HOGENOM" id="CLU_332337_0_0_1"/>
<feature type="signal peptide" evidence="2">
    <location>
        <begin position="1"/>
        <end position="29"/>
    </location>
</feature>
<evidence type="ECO:0000256" key="1">
    <source>
        <dbReference type="SAM" id="MobiDB-lite"/>
    </source>
</evidence>
<dbReference type="AlphaFoldDB" id="A0A0D2BXB3"/>
<dbReference type="RefSeq" id="XP_016243176.1">
    <property type="nucleotide sequence ID" value="XM_016398614.1"/>
</dbReference>
<feature type="chain" id="PRO_5002239370" evidence="2">
    <location>
        <begin position="30"/>
        <end position="864"/>
    </location>
</feature>
<gene>
    <name evidence="3" type="ORF">PV07_11200</name>
</gene>
<evidence type="ECO:0000256" key="2">
    <source>
        <dbReference type="SAM" id="SignalP"/>
    </source>
</evidence>
<reference evidence="3 4" key="1">
    <citation type="submission" date="2015-01" db="EMBL/GenBank/DDBJ databases">
        <title>The Genome Sequence of Cladophialophora immunda CBS83496.</title>
        <authorList>
            <consortium name="The Broad Institute Genomics Platform"/>
            <person name="Cuomo C."/>
            <person name="de Hoog S."/>
            <person name="Gorbushina A."/>
            <person name="Stielow B."/>
            <person name="Teixiera M."/>
            <person name="Abouelleil A."/>
            <person name="Chapman S.B."/>
            <person name="Priest M."/>
            <person name="Young S.K."/>
            <person name="Wortman J."/>
            <person name="Nusbaum C."/>
            <person name="Birren B."/>
        </authorList>
    </citation>
    <scope>NUCLEOTIDE SEQUENCE [LARGE SCALE GENOMIC DNA]</scope>
    <source>
        <strain evidence="3 4">CBS 83496</strain>
    </source>
</reference>
<dbReference type="OrthoDB" id="4126938at2759"/>